<organism evidence="2">
    <name type="scientific">Xenorhabdus bovienii str. feltiae Moldova</name>
    <dbReference type="NCBI Taxonomy" id="1398200"/>
    <lineage>
        <taxon>Bacteria</taxon>
        <taxon>Pseudomonadati</taxon>
        <taxon>Pseudomonadota</taxon>
        <taxon>Gammaproteobacteria</taxon>
        <taxon>Enterobacterales</taxon>
        <taxon>Morganellaceae</taxon>
        <taxon>Xenorhabdus</taxon>
    </lineage>
</organism>
<evidence type="ECO:0000313" key="2">
    <source>
        <dbReference type="EMBL" id="CDH04038.1"/>
    </source>
</evidence>
<dbReference type="HOGENOM" id="CLU_2940816_0_0_6"/>
<feature type="transmembrane region" description="Helical" evidence="1">
    <location>
        <begin position="6"/>
        <end position="27"/>
    </location>
</feature>
<comment type="caution">
    <text evidence="2">The sequence shown here is derived from an EMBL/GenBank/DDBJ whole genome shotgun (WGS) entry which is preliminary data.</text>
</comment>
<name>A0A077NZX7_XENBV</name>
<evidence type="ECO:0000256" key="1">
    <source>
        <dbReference type="SAM" id="Phobius"/>
    </source>
</evidence>
<keyword evidence="1" id="KW-0812">Transmembrane</keyword>
<dbReference type="EMBL" id="CBSV010000271">
    <property type="protein sequence ID" value="CDH04038.1"/>
    <property type="molecule type" value="Genomic_DNA"/>
</dbReference>
<dbReference type="AlphaFoldDB" id="A0A077NZX7"/>
<dbReference type="Proteomes" id="UP000028487">
    <property type="component" value="Unassembled WGS sequence"/>
</dbReference>
<gene>
    <name evidence="2" type="ORF">XBFM1_950002</name>
</gene>
<feature type="transmembrane region" description="Helical" evidence="1">
    <location>
        <begin position="34"/>
        <end position="56"/>
    </location>
</feature>
<protein>
    <submittedName>
        <fullName evidence="2">Uncharacterized protein</fullName>
    </submittedName>
</protein>
<proteinExistence type="predicted"/>
<keyword evidence="1" id="KW-0472">Membrane</keyword>
<reference evidence="2" key="1">
    <citation type="submission" date="2013-07" db="EMBL/GenBank/DDBJ databases">
        <title>Sub-species coevolution in mutualistic symbiosis.</title>
        <authorList>
            <person name="Murfin K."/>
            <person name="Klassen J."/>
            <person name="Lee M."/>
            <person name="Forst S."/>
            <person name="Stock P."/>
            <person name="Goodrich-Blair H."/>
        </authorList>
    </citation>
    <scope>NUCLEOTIDE SEQUENCE [LARGE SCALE GENOMIC DNA]</scope>
    <source>
        <strain evidence="2">Feltiae Moldova</strain>
    </source>
</reference>
<keyword evidence="1" id="KW-1133">Transmembrane helix</keyword>
<sequence>MLFIAILFMIFVCFFTLTMFVNYFFIFKRNFKKTILVSILMTIISIISHFLPMILYQTIF</sequence>
<accession>A0A077NZX7</accession>